<keyword evidence="3 5" id="KW-0547">Nucleotide-binding</keyword>
<feature type="domain" description="RNA 3'-terminal phosphate cyclase insert" evidence="8">
    <location>
        <begin position="181"/>
        <end position="273"/>
    </location>
</feature>
<dbReference type="NCBIfam" id="TIGR03399">
    <property type="entry name" value="RNA_3prim_cycl"/>
    <property type="match status" value="1"/>
</dbReference>
<feature type="active site" description="Tele-AMP-histidine intermediate" evidence="5">
    <location>
        <position position="307"/>
    </location>
</feature>
<dbReference type="Pfam" id="PF05189">
    <property type="entry name" value="RTC_insert"/>
    <property type="match status" value="1"/>
</dbReference>
<feature type="binding site" evidence="5">
    <location>
        <begin position="282"/>
        <end position="286"/>
    </location>
    <ligand>
        <name>ATP</name>
        <dbReference type="ChEBI" id="CHEBI:30616"/>
    </ligand>
</feature>
<keyword evidence="10" id="KW-1185">Reference proteome</keyword>
<dbReference type="AlphaFoldDB" id="Q3A1M3"/>
<evidence type="ECO:0000256" key="2">
    <source>
        <dbReference type="ARBA" id="ARBA00022598"/>
    </source>
</evidence>
<evidence type="ECO:0000256" key="5">
    <source>
        <dbReference type="HAMAP-Rule" id="MF_00200"/>
    </source>
</evidence>
<dbReference type="GO" id="GO:0006396">
    <property type="term" value="P:RNA processing"/>
    <property type="evidence" value="ECO:0007669"/>
    <property type="project" value="UniProtKB-UniRule"/>
</dbReference>
<dbReference type="InterPro" id="IPR013792">
    <property type="entry name" value="RNA3'P_cycl/enolpyr_Trfase_a/b"/>
</dbReference>
<evidence type="ECO:0000259" key="7">
    <source>
        <dbReference type="Pfam" id="PF01137"/>
    </source>
</evidence>
<reference evidence="9 10" key="2">
    <citation type="journal article" date="2012" name="BMC Genomics">
        <title>The genome of Pelobacter carbinolicus reveals surprising metabolic capabilities and physiological features.</title>
        <authorList>
            <person name="Aklujkar M."/>
            <person name="Haveman S.A."/>
            <person name="Didonato R.Jr."/>
            <person name="Chertkov O."/>
            <person name="Han C.S."/>
            <person name="Land M.L."/>
            <person name="Brown P."/>
            <person name="Lovley D.R."/>
        </authorList>
    </citation>
    <scope>NUCLEOTIDE SEQUENCE [LARGE SCALE GENOMIC DNA]</scope>
    <source>
        <strain evidence="10">DSM 2380 / NBRC 103641 / GraBd1</strain>
    </source>
</reference>
<dbReference type="InterPro" id="IPR037136">
    <property type="entry name" value="RNA3'_phos_cyclase_dom_sf"/>
</dbReference>
<dbReference type="GO" id="GO:0005737">
    <property type="term" value="C:cytoplasm"/>
    <property type="evidence" value="ECO:0007669"/>
    <property type="project" value="UniProtKB-SubCell"/>
</dbReference>
<dbReference type="NCBIfam" id="NF003247">
    <property type="entry name" value="PRK04204.1-3"/>
    <property type="match status" value="1"/>
</dbReference>
<feature type="binding site" evidence="5">
    <location>
        <position position="100"/>
    </location>
    <ligand>
        <name>ATP</name>
        <dbReference type="ChEBI" id="CHEBI:30616"/>
    </ligand>
</feature>
<dbReference type="Proteomes" id="UP000002534">
    <property type="component" value="Chromosome"/>
</dbReference>
<dbReference type="HOGENOM" id="CLU_027882_0_0_7"/>
<dbReference type="PIRSF" id="PIRSF005378">
    <property type="entry name" value="RNA3'_term_phos_cycl_euk"/>
    <property type="match status" value="1"/>
</dbReference>
<feature type="domain" description="RNA 3'-terminal phosphate cyclase" evidence="7">
    <location>
        <begin position="9"/>
        <end position="325"/>
    </location>
</feature>
<dbReference type="GO" id="GO:0003963">
    <property type="term" value="F:RNA-3'-phosphate cyclase activity"/>
    <property type="evidence" value="ECO:0007669"/>
    <property type="project" value="UniProtKB-UniRule"/>
</dbReference>
<evidence type="ECO:0000256" key="3">
    <source>
        <dbReference type="ARBA" id="ARBA00022741"/>
    </source>
</evidence>
<sequence>MLCIDGSRGEGGGQILRSALALSLVTGTPFRIINIRRGRKRPGLMRQHLAAVHAAAEVGAAEVEGADLHSRQLTFIPRTIRSGRFHFDVGSAGSCTLVLQTVLPALCLAEGPSSLELEGGTHNPFAPPFDFLARAFLPLLTRMGPGVEAHLKRPGFYPAGGGKMTFRISPVADFNPIELCRRGRILDCRARALVANLPRHIAERELQTVGQKLGWNPEQLLVEEITDARGHGNVLLLEITGEHVTEVFSAFGARGVPAEQVARQACGEARQYLAAPVPVAFHLADQLLLPLALAGGGAFRTLHPTPHTLTNIEVIKIFLPVDVKINEAECNGWEIRLEKRR</sequence>
<dbReference type="HAMAP" id="MF_00200">
    <property type="entry name" value="RTC"/>
    <property type="match status" value="1"/>
</dbReference>
<dbReference type="STRING" id="338963.Pcar_2495"/>
<comment type="function">
    <text evidence="5">Catalyzes the conversion of 3'-phosphate to a 2',3'-cyclic phosphodiester at the end of RNA. The mechanism of action of the enzyme occurs in 3 steps: (A) adenylation of the enzyme by ATP; (B) transfer of adenylate to an RNA-N3'P to produce RNA-N3'PP5'A; (C) and attack of the adjacent 2'-hydroxyl on the 3'-phosphorus in the diester linkage to produce the cyclic end product. The biological role of this enzyme is unknown but it is likely to function in some aspects of cellular RNA processing.</text>
</comment>
<dbReference type="PANTHER" id="PTHR11096:SF0">
    <property type="entry name" value="RNA 3'-TERMINAL PHOSPHATE CYCLASE"/>
    <property type="match status" value="1"/>
</dbReference>
<evidence type="ECO:0000259" key="8">
    <source>
        <dbReference type="Pfam" id="PF05189"/>
    </source>
</evidence>
<dbReference type="RefSeq" id="WP_011342264.1">
    <property type="nucleotide sequence ID" value="NC_007498.2"/>
</dbReference>
<dbReference type="GO" id="GO:0005524">
    <property type="term" value="F:ATP binding"/>
    <property type="evidence" value="ECO:0007669"/>
    <property type="project" value="UniProtKB-KW"/>
</dbReference>
<dbReference type="Pfam" id="PF01137">
    <property type="entry name" value="RTC"/>
    <property type="match status" value="1"/>
</dbReference>
<dbReference type="Gene3D" id="3.65.10.20">
    <property type="entry name" value="RNA 3'-terminal phosphate cyclase domain"/>
    <property type="match status" value="1"/>
</dbReference>
<comment type="subcellular location">
    <subcellularLocation>
        <location evidence="5">Cytoplasm</location>
    </subcellularLocation>
</comment>
<dbReference type="SUPFAM" id="SSF55205">
    <property type="entry name" value="EPT/RTPC-like"/>
    <property type="match status" value="2"/>
</dbReference>
<dbReference type="EMBL" id="CP000142">
    <property type="protein sequence ID" value="ABA89734.1"/>
    <property type="molecule type" value="Genomic_DNA"/>
</dbReference>
<evidence type="ECO:0000313" key="10">
    <source>
        <dbReference type="Proteomes" id="UP000002534"/>
    </source>
</evidence>
<reference evidence="10" key="1">
    <citation type="submission" date="2005-10" db="EMBL/GenBank/DDBJ databases">
        <title>Complete sequence of Pelobacter carbinolicus DSM 2380.</title>
        <authorList>
            <person name="Copeland A."/>
            <person name="Lucas S."/>
            <person name="Lapidus A."/>
            <person name="Barry K."/>
            <person name="Detter J.C."/>
            <person name="Glavina T."/>
            <person name="Hammon N."/>
            <person name="Israni S."/>
            <person name="Pitluck S."/>
            <person name="Chertkov O."/>
            <person name="Schmutz J."/>
            <person name="Larimer F."/>
            <person name="Land M."/>
            <person name="Kyrpides N."/>
            <person name="Ivanova N."/>
            <person name="Richardson P."/>
        </authorList>
    </citation>
    <scope>NUCLEOTIDE SEQUENCE [LARGE SCALE GENOMIC DNA]</scope>
    <source>
        <strain evidence="10">DSM 2380 / NBRC 103641 / GraBd1</strain>
    </source>
</reference>
<dbReference type="OrthoDB" id="9789235at2"/>
<dbReference type="EC" id="6.5.1.4" evidence="5 6"/>
<dbReference type="InterPro" id="IPR013791">
    <property type="entry name" value="RNA3'-term_phos_cycl_insert"/>
</dbReference>
<dbReference type="eggNOG" id="COG0430">
    <property type="taxonomic scope" value="Bacteria"/>
</dbReference>
<evidence type="ECO:0000313" key="9">
    <source>
        <dbReference type="EMBL" id="ABA89734.1"/>
    </source>
</evidence>
<dbReference type="InterPro" id="IPR036553">
    <property type="entry name" value="RPTC_insert"/>
</dbReference>
<comment type="catalytic activity">
    <reaction evidence="4 5">
        <text>a 3'-end 3'-phospho-ribonucleotide-RNA + ATP = a 3'-end 2',3'-cyclophospho-ribonucleotide-RNA + AMP + diphosphate</text>
        <dbReference type="Rhea" id="RHEA:23976"/>
        <dbReference type="Rhea" id="RHEA-COMP:10463"/>
        <dbReference type="Rhea" id="RHEA-COMP:10464"/>
        <dbReference type="ChEBI" id="CHEBI:30616"/>
        <dbReference type="ChEBI" id="CHEBI:33019"/>
        <dbReference type="ChEBI" id="CHEBI:83062"/>
        <dbReference type="ChEBI" id="CHEBI:83064"/>
        <dbReference type="ChEBI" id="CHEBI:456215"/>
        <dbReference type="EC" id="6.5.1.4"/>
    </reaction>
</comment>
<dbReference type="InterPro" id="IPR000228">
    <property type="entry name" value="RNA3'_term_phos_cyc"/>
</dbReference>
<dbReference type="KEGG" id="pca:Pcar_2495"/>
<dbReference type="InterPro" id="IPR023797">
    <property type="entry name" value="RNA3'_phos_cyclase_dom"/>
</dbReference>
<keyword evidence="2 5" id="KW-0436">Ligase</keyword>
<comment type="similarity">
    <text evidence="1 5">Belongs to the RNA 3'-terminal cyclase family. Type 1 subfamily.</text>
</comment>
<gene>
    <name evidence="9" type="primary">rtcA-2</name>
    <name evidence="5" type="synonym">rtcA</name>
    <name evidence="9" type="ordered locus">Pcar_2495</name>
</gene>
<organism evidence="9 10">
    <name type="scientific">Syntrophotalea carbinolica (strain DSM 2380 / NBRC 103641 / GraBd1)</name>
    <name type="common">Pelobacter carbinolicus</name>
    <dbReference type="NCBI Taxonomy" id="338963"/>
    <lineage>
        <taxon>Bacteria</taxon>
        <taxon>Pseudomonadati</taxon>
        <taxon>Thermodesulfobacteriota</taxon>
        <taxon>Desulfuromonadia</taxon>
        <taxon>Desulfuromonadales</taxon>
        <taxon>Syntrophotaleaceae</taxon>
        <taxon>Syntrophotalea</taxon>
    </lineage>
</organism>
<keyword evidence="5" id="KW-0963">Cytoplasm</keyword>
<proteinExistence type="inferred from homology"/>
<evidence type="ECO:0000256" key="1">
    <source>
        <dbReference type="ARBA" id="ARBA00009206"/>
    </source>
</evidence>
<dbReference type="InterPro" id="IPR017770">
    <property type="entry name" value="RNA3'_term_phos_cyc_type_1"/>
</dbReference>
<evidence type="ECO:0000256" key="6">
    <source>
        <dbReference type="NCBIfam" id="TIGR03399"/>
    </source>
</evidence>
<accession>Q3A1M3</accession>
<name>Q3A1M3_SYNC1</name>
<protein>
    <recommendedName>
        <fullName evidence="5 6">RNA 3'-terminal phosphate cyclase</fullName>
        <shortName evidence="5">RNA cyclase</shortName>
        <shortName evidence="5">RNA-3'-phosphate cyclase</shortName>
        <ecNumber evidence="5 6">6.5.1.4</ecNumber>
    </recommendedName>
</protein>
<keyword evidence="5" id="KW-0067">ATP-binding</keyword>
<dbReference type="NCBIfam" id="NF003246">
    <property type="entry name" value="PRK04204.1-2"/>
    <property type="match status" value="1"/>
</dbReference>
<dbReference type="SUPFAM" id="SSF52913">
    <property type="entry name" value="RNA 3'-terminal phosphate cyclase, RPTC, insert domain"/>
    <property type="match status" value="1"/>
</dbReference>
<dbReference type="PANTHER" id="PTHR11096">
    <property type="entry name" value="RNA 3' TERMINAL PHOSPHATE CYCLASE"/>
    <property type="match status" value="1"/>
</dbReference>
<evidence type="ECO:0000256" key="4">
    <source>
        <dbReference type="ARBA" id="ARBA00024481"/>
    </source>
</evidence>
<dbReference type="Gene3D" id="3.30.360.20">
    <property type="entry name" value="RNA 3'-terminal phosphate cyclase, insert domain"/>
    <property type="match status" value="1"/>
</dbReference>